<dbReference type="SUPFAM" id="SSF49384">
    <property type="entry name" value="Carbohydrate-binding domain"/>
    <property type="match status" value="1"/>
</dbReference>
<evidence type="ECO:0000259" key="11">
    <source>
        <dbReference type="PROSITE" id="PS51173"/>
    </source>
</evidence>
<name>A0ABU2KRK4_9ACTN</name>
<keyword evidence="7 9" id="KW-0624">Polysaccharide degradation</keyword>
<dbReference type="SUPFAM" id="SSF51989">
    <property type="entry name" value="Glycosyl hydrolases family 6, cellulases"/>
    <property type="match status" value="1"/>
</dbReference>
<feature type="active site" evidence="8">
    <location>
        <position position="108"/>
    </location>
</feature>
<dbReference type="Gene3D" id="2.60.40.290">
    <property type="match status" value="1"/>
</dbReference>
<reference evidence="13" key="1">
    <citation type="submission" date="2023-07" db="EMBL/GenBank/DDBJ databases">
        <title>30 novel species of actinomycetes from the DSMZ collection.</title>
        <authorList>
            <person name="Nouioui I."/>
        </authorList>
    </citation>
    <scope>NUCLEOTIDE SEQUENCE [LARGE SCALE GENOMIC DNA]</scope>
    <source>
        <strain evidence="13">DSM 45055</strain>
    </source>
</reference>
<dbReference type="InterPro" id="IPR001919">
    <property type="entry name" value="CBD2"/>
</dbReference>
<evidence type="ECO:0000256" key="9">
    <source>
        <dbReference type="RuleBase" id="RU361186"/>
    </source>
</evidence>
<organism evidence="12 13">
    <name type="scientific">Streptomonospora wellingtoniae</name>
    <dbReference type="NCBI Taxonomy" id="3075544"/>
    <lineage>
        <taxon>Bacteria</taxon>
        <taxon>Bacillati</taxon>
        <taxon>Actinomycetota</taxon>
        <taxon>Actinomycetes</taxon>
        <taxon>Streptosporangiales</taxon>
        <taxon>Nocardiopsidaceae</taxon>
        <taxon>Streptomonospora</taxon>
    </lineage>
</organism>
<evidence type="ECO:0000256" key="10">
    <source>
        <dbReference type="SAM" id="MobiDB-lite"/>
    </source>
</evidence>
<dbReference type="EC" id="3.2.1.-" evidence="9"/>
<evidence type="ECO:0000313" key="13">
    <source>
        <dbReference type="Proteomes" id="UP001183226"/>
    </source>
</evidence>
<dbReference type="InterPro" id="IPR008965">
    <property type="entry name" value="CBM2/CBM3_carb-bd_dom_sf"/>
</dbReference>
<dbReference type="InterPro" id="IPR001524">
    <property type="entry name" value="Glyco_hydro_6_CS"/>
</dbReference>
<keyword evidence="5 9" id="KW-0119">Carbohydrate metabolism</keyword>
<dbReference type="RefSeq" id="WP_311544363.1">
    <property type="nucleotide sequence ID" value="NZ_JAVREK010000005.1"/>
</dbReference>
<evidence type="ECO:0000256" key="1">
    <source>
        <dbReference type="ARBA" id="ARBA00022729"/>
    </source>
</evidence>
<dbReference type="PROSITE" id="PS51173">
    <property type="entry name" value="CBM2"/>
    <property type="match status" value="1"/>
</dbReference>
<comment type="caution">
    <text evidence="12">The sequence shown here is derived from an EMBL/GenBank/DDBJ whole genome shotgun (WGS) entry which is preliminary data.</text>
</comment>
<evidence type="ECO:0000256" key="7">
    <source>
        <dbReference type="ARBA" id="ARBA00023326"/>
    </source>
</evidence>
<feature type="region of interest" description="Disordered" evidence="10">
    <location>
        <begin position="317"/>
        <end position="336"/>
    </location>
</feature>
<dbReference type="SMART" id="SM00637">
    <property type="entry name" value="CBD_II"/>
    <property type="match status" value="1"/>
</dbReference>
<keyword evidence="3 9" id="KW-0136">Cellulose degradation</keyword>
<sequence>MFRESVRPIAGAALLLAAAVAAGPTPASAAESQFYVNPDMASAQWVRDNPQDSRADVIANRIADVPQATWFTQHNPGEVQGEVDALVGAAASAGKIPIMVVYNIPNRDCSNHSGGGAPDHASYRNWVDRVAAGLNGRPATIVLEPDVLSLMSNCMDGGQQSQVMDSMAYAGKALMAGSSQARVYMDAGHSQWHSPGEIASRLNGADVAGSAHGIATNVSNYNRTGDEVSYAEQVVAATGHSGLRAVVDTSRNGNGPRGSEWCDPEGRAIGTESTTDTGNAVIDAFLWVKLPGEADGCAAGAGQFVPQLAYDMAVAAGAEPDPDPEPTPDPTPEPGDGCEAAYAVSNEWSDGFQASVTVTAGSDIGGWEVAIDYPDGQSVEQAWNAEISGGGGAYTAENVSHNGSLSAGQSTGFGFTGTHSGANGAPELTCTAS</sequence>
<evidence type="ECO:0000256" key="3">
    <source>
        <dbReference type="ARBA" id="ARBA00023001"/>
    </source>
</evidence>
<proteinExistence type="inferred from homology"/>
<dbReference type="PANTHER" id="PTHR34876">
    <property type="match status" value="1"/>
</dbReference>
<evidence type="ECO:0000256" key="8">
    <source>
        <dbReference type="PROSITE-ProRule" id="PRU10056"/>
    </source>
</evidence>
<feature type="chain" id="PRO_5045005866" description="Glucanase" evidence="9">
    <location>
        <begin position="30"/>
        <end position="433"/>
    </location>
</feature>
<dbReference type="PRINTS" id="PR00733">
    <property type="entry name" value="GLHYDRLASE6"/>
</dbReference>
<dbReference type="GO" id="GO:0016787">
    <property type="term" value="F:hydrolase activity"/>
    <property type="evidence" value="ECO:0007669"/>
    <property type="project" value="UniProtKB-KW"/>
</dbReference>
<keyword evidence="4" id="KW-1015">Disulfide bond</keyword>
<dbReference type="PROSITE" id="PS00655">
    <property type="entry name" value="GLYCOSYL_HYDROL_F6_1"/>
    <property type="match status" value="1"/>
</dbReference>
<gene>
    <name evidence="12" type="ORF">RM446_07160</name>
</gene>
<evidence type="ECO:0000256" key="5">
    <source>
        <dbReference type="ARBA" id="ARBA00023277"/>
    </source>
</evidence>
<feature type="signal peptide" evidence="9">
    <location>
        <begin position="1"/>
        <end position="29"/>
    </location>
</feature>
<keyword evidence="13" id="KW-1185">Reference proteome</keyword>
<dbReference type="PANTHER" id="PTHR34876:SF4">
    <property type="entry name" value="1,4-BETA-D-GLUCAN CELLOBIOHYDROLASE C-RELATED"/>
    <property type="match status" value="1"/>
</dbReference>
<dbReference type="EMBL" id="JAVREK010000005">
    <property type="protein sequence ID" value="MDT0301890.1"/>
    <property type="molecule type" value="Genomic_DNA"/>
</dbReference>
<keyword evidence="1 9" id="KW-0732">Signal</keyword>
<keyword evidence="2 9" id="KW-0378">Hydrolase</keyword>
<dbReference type="Proteomes" id="UP001183226">
    <property type="component" value="Unassembled WGS sequence"/>
</dbReference>
<accession>A0ABU2KRK4</accession>
<dbReference type="Pfam" id="PF01341">
    <property type="entry name" value="Glyco_hydro_6"/>
    <property type="match status" value="1"/>
</dbReference>
<dbReference type="Gene3D" id="3.20.20.40">
    <property type="entry name" value="1, 4-beta cellobiohydrolase"/>
    <property type="match status" value="1"/>
</dbReference>
<dbReference type="InterPro" id="IPR036434">
    <property type="entry name" value="Beta_cellobiohydrolase_sf"/>
</dbReference>
<evidence type="ECO:0000256" key="4">
    <source>
        <dbReference type="ARBA" id="ARBA00023157"/>
    </source>
</evidence>
<evidence type="ECO:0000256" key="6">
    <source>
        <dbReference type="ARBA" id="ARBA00023295"/>
    </source>
</evidence>
<comment type="similarity">
    <text evidence="9">Belongs to the glycosyl hydrolase family 6.</text>
</comment>
<evidence type="ECO:0000256" key="2">
    <source>
        <dbReference type="ARBA" id="ARBA00022801"/>
    </source>
</evidence>
<dbReference type="Pfam" id="PF00553">
    <property type="entry name" value="CBM_2"/>
    <property type="match status" value="1"/>
</dbReference>
<keyword evidence="6 9" id="KW-0326">Glycosidase</keyword>
<protein>
    <recommendedName>
        <fullName evidence="9">Glucanase</fullName>
        <ecNumber evidence="9">3.2.1.-</ecNumber>
    </recommendedName>
</protein>
<evidence type="ECO:0000313" key="12">
    <source>
        <dbReference type="EMBL" id="MDT0301890.1"/>
    </source>
</evidence>
<feature type="domain" description="CBM2" evidence="11">
    <location>
        <begin position="331"/>
        <end position="433"/>
    </location>
</feature>
<dbReference type="InterPro" id="IPR012291">
    <property type="entry name" value="CBM2_carb-bd_dom_sf"/>
</dbReference>
<dbReference type="InterPro" id="IPR016288">
    <property type="entry name" value="Beta_cellobiohydrolase"/>
</dbReference>